<reference evidence="2 3" key="1">
    <citation type="submission" date="2020-08" db="EMBL/GenBank/DDBJ databases">
        <title>Genomic Encyclopedia of Type Strains, Phase IV (KMG-IV): sequencing the most valuable type-strain genomes for metagenomic binning, comparative biology and taxonomic classification.</title>
        <authorList>
            <person name="Goeker M."/>
        </authorList>
    </citation>
    <scope>NUCLEOTIDE SEQUENCE [LARGE SCALE GENOMIC DNA]</scope>
    <source>
        <strain evidence="2 3">DSM 102134</strain>
    </source>
</reference>
<comment type="caution">
    <text evidence="2">The sequence shown here is derived from an EMBL/GenBank/DDBJ whole genome shotgun (WGS) entry which is preliminary data.</text>
</comment>
<feature type="compositionally biased region" description="Acidic residues" evidence="1">
    <location>
        <begin position="57"/>
        <end position="72"/>
    </location>
</feature>
<evidence type="ECO:0000313" key="2">
    <source>
        <dbReference type="EMBL" id="MBB6178222.1"/>
    </source>
</evidence>
<feature type="region of interest" description="Disordered" evidence="1">
    <location>
        <begin position="1"/>
        <end position="24"/>
    </location>
</feature>
<feature type="region of interest" description="Disordered" evidence="1">
    <location>
        <begin position="57"/>
        <end position="86"/>
    </location>
</feature>
<dbReference type="AlphaFoldDB" id="A0A7W9YTZ7"/>
<accession>A0A7W9YTZ7</accession>
<organism evidence="2 3">
    <name type="scientific">Pseudorhizobium flavum</name>
    <dbReference type="NCBI Taxonomy" id="1335061"/>
    <lineage>
        <taxon>Bacteria</taxon>
        <taxon>Pseudomonadati</taxon>
        <taxon>Pseudomonadota</taxon>
        <taxon>Alphaproteobacteria</taxon>
        <taxon>Hyphomicrobiales</taxon>
        <taxon>Rhizobiaceae</taxon>
        <taxon>Rhizobium/Agrobacterium group</taxon>
        <taxon>Pseudorhizobium</taxon>
    </lineage>
</organism>
<dbReference type="RefSeq" id="WP_077549522.1">
    <property type="nucleotide sequence ID" value="NZ_JACHEJ010000001.1"/>
</dbReference>
<name>A0A7W9YTZ7_9HYPH</name>
<keyword evidence="3" id="KW-1185">Reference proteome</keyword>
<sequence length="86" mass="9502">MDAKDKIADQKNSSARFEQEGRERAEDALHATTDMTSLDAVREASRLGSGDTYLVESDLEELEDREDIENDDGSISALANADNPER</sequence>
<dbReference type="Proteomes" id="UP000535501">
    <property type="component" value="Unassembled WGS sequence"/>
</dbReference>
<gene>
    <name evidence="2" type="ORF">HNQ75_000165</name>
</gene>
<dbReference type="EMBL" id="JACHEJ010000001">
    <property type="protein sequence ID" value="MBB6178222.1"/>
    <property type="molecule type" value="Genomic_DNA"/>
</dbReference>
<protein>
    <submittedName>
        <fullName evidence="2">Uncharacterized protein</fullName>
    </submittedName>
</protein>
<proteinExistence type="predicted"/>
<evidence type="ECO:0000313" key="3">
    <source>
        <dbReference type="Proteomes" id="UP000535501"/>
    </source>
</evidence>
<evidence type="ECO:0000256" key="1">
    <source>
        <dbReference type="SAM" id="MobiDB-lite"/>
    </source>
</evidence>